<dbReference type="AlphaFoldDB" id="A0A8J7R7H6"/>
<comment type="caution">
    <text evidence="1">The sequence shown here is derived from an EMBL/GenBank/DDBJ whole genome shotgun (WGS) entry which is preliminary data.</text>
</comment>
<evidence type="ECO:0000313" key="2">
    <source>
        <dbReference type="Proteomes" id="UP000666240"/>
    </source>
</evidence>
<keyword evidence="2" id="KW-1185">Reference proteome</keyword>
<evidence type="ECO:0000313" key="1">
    <source>
        <dbReference type="EMBL" id="MBP0439542.1"/>
    </source>
</evidence>
<dbReference type="EMBL" id="JAGIYY010000004">
    <property type="protein sequence ID" value="MBP0439542.1"/>
    <property type="molecule type" value="Genomic_DNA"/>
</dbReference>
<sequence>MTLDDVTPSLYEFQALYGGTIDGPYLKDCEIAGQRADLYHTATKTFYVQTADGPYSSRELVRFVRMQCGLTDPGRMAANQNGPVDLWVSATHPVLPPDTLPDTISEFATILADTMGADPAGLAMAALAACGAAIPDTIVIQPKEHDRSWTEAGRLWVGLVGLPSTMKTPILSAATRPLRRIDHDMYRAFAEQKVAYDALDKEARKSGTVPRHERLILEDTTIEAAQEVLKDSPDGVLLIQDELSAWFGSMDKYSGGARGAAKDRGFWLQAFNGGSYTVNRVGRGASVVPNLSVSLLGGIQPEPIRAIANDSHDDGLLQRLLPVSLRAGKLGKDVPMPDVAASYSGVIERLTQLRKPMRGGMTEVPLRFSPAAQVVWQEVAGRNYDLAQSWETVNVKLAAHIGKYNGIFARLCLIWHCIESKGERPASQVPEDVAARVRDFLFGFLYPHAIAFYTKVVGLSDRQDKVEAVAGWILTRRPTTLTVRDVRRGDRLMRSMDNADAELVLDQLDAFGWLTPVPTIRRDSREWKVDPRVFEQFEDKADEEAERRAIARSIIARGEKLAA</sequence>
<organism evidence="1 2">
    <name type="scientific">Tianweitania sediminis</name>
    <dbReference type="NCBI Taxonomy" id="1502156"/>
    <lineage>
        <taxon>Bacteria</taxon>
        <taxon>Pseudomonadati</taxon>
        <taxon>Pseudomonadota</taxon>
        <taxon>Alphaproteobacteria</taxon>
        <taxon>Hyphomicrobiales</taxon>
        <taxon>Phyllobacteriaceae</taxon>
        <taxon>Tianweitania</taxon>
    </lineage>
</organism>
<accession>A0A8J7R7H6</accession>
<dbReference type="InterPro" id="IPR025048">
    <property type="entry name" value="DUF3987"/>
</dbReference>
<dbReference type="Proteomes" id="UP000666240">
    <property type="component" value="Unassembled WGS sequence"/>
</dbReference>
<name>A0A8J7R7H6_9HYPH</name>
<reference evidence="1" key="1">
    <citation type="submission" date="2021-03" db="EMBL/GenBank/DDBJ databases">
        <title>Genome sequencing and assembly of Tianweitania sediminis.</title>
        <authorList>
            <person name="Chhetri G."/>
        </authorList>
    </citation>
    <scope>NUCLEOTIDE SEQUENCE</scope>
    <source>
        <strain evidence="1">Z8</strain>
    </source>
</reference>
<dbReference type="Pfam" id="PF13148">
    <property type="entry name" value="DUF3987"/>
    <property type="match status" value="1"/>
</dbReference>
<dbReference type="RefSeq" id="WP_209335586.1">
    <property type="nucleotide sequence ID" value="NZ_JAGIYY010000004.1"/>
</dbReference>
<gene>
    <name evidence="1" type="ORF">J5Y06_12845</name>
</gene>
<protein>
    <submittedName>
        <fullName evidence="1">DUF3987 domain-containing protein</fullName>
    </submittedName>
</protein>
<proteinExistence type="predicted"/>